<name>A0ABP9J312_9MICO</name>
<dbReference type="Gene3D" id="3.40.1350.10">
    <property type="match status" value="1"/>
</dbReference>
<gene>
    <name evidence="4" type="ORF">GCM10023258_03240</name>
</gene>
<evidence type="ECO:0000259" key="3">
    <source>
        <dbReference type="Pfam" id="PF04471"/>
    </source>
</evidence>
<accession>A0ABP9J312</accession>
<dbReference type="Pfam" id="PF04471">
    <property type="entry name" value="Mrr_cat"/>
    <property type="match status" value="1"/>
</dbReference>
<keyword evidence="2" id="KW-1133">Transmembrane helix</keyword>
<evidence type="ECO:0000313" key="5">
    <source>
        <dbReference type="Proteomes" id="UP001500427"/>
    </source>
</evidence>
<evidence type="ECO:0000256" key="2">
    <source>
        <dbReference type="SAM" id="Phobius"/>
    </source>
</evidence>
<dbReference type="InterPro" id="IPR007560">
    <property type="entry name" value="Restrct_endonuc_IV_Mrr"/>
</dbReference>
<dbReference type="InterPro" id="IPR011335">
    <property type="entry name" value="Restrct_endonuc-II-like"/>
</dbReference>
<feature type="transmembrane region" description="Helical" evidence="2">
    <location>
        <begin position="259"/>
        <end position="277"/>
    </location>
</feature>
<sequence>MNEQPQVTQIDSWQVAEVNAADWMRFWGHADAHVTAAGADGGIDVLSDSALGQVKFEAAQVGAPAVQRLVGAAGHDSHKQLFFFSGAGYSQQAITYADTMAVALFRYDLLGRMTPVNGPARFVTGMRRPEHPDSPSSHDTYPPALDAFADDDNDDALLIEALVDFDVERVRRWAYEAYESTPRPPLLARLLGRSKVLQRSGFAEYISGVAGGRVRVFWLRYWPWILTGLFSIAAVANLGSTTTEGTAEHPIGTVSGPNLGAFVVALVLAVGFAVYGWRRPSRSLPQARPAVVATTVPTQGLGPEVEQLMQTLPTVVEDGWPSSVAGYQRAYDQLVRLTEGGSFVALALVWAYFVHPQIGLSLRDWVDSHMGRRAGLRIQL</sequence>
<feature type="region of interest" description="Disordered" evidence="1">
    <location>
        <begin position="121"/>
        <end position="141"/>
    </location>
</feature>
<keyword evidence="2" id="KW-0472">Membrane</keyword>
<evidence type="ECO:0000313" key="4">
    <source>
        <dbReference type="EMBL" id="GAA5017142.1"/>
    </source>
</evidence>
<dbReference type="RefSeq" id="WP_345505676.1">
    <property type="nucleotide sequence ID" value="NZ_BAABIW010000004.1"/>
</dbReference>
<comment type="caution">
    <text evidence="4">The sequence shown here is derived from an EMBL/GenBank/DDBJ whole genome shotgun (WGS) entry which is preliminary data.</text>
</comment>
<proteinExistence type="predicted"/>
<keyword evidence="2" id="KW-0812">Transmembrane</keyword>
<feature type="domain" description="Restriction endonuclease type IV Mrr" evidence="3">
    <location>
        <begin position="15"/>
        <end position="110"/>
    </location>
</feature>
<organism evidence="4 5">
    <name type="scientific">Terrabacter aeriphilus</name>
    <dbReference type="NCBI Taxonomy" id="515662"/>
    <lineage>
        <taxon>Bacteria</taxon>
        <taxon>Bacillati</taxon>
        <taxon>Actinomycetota</taxon>
        <taxon>Actinomycetes</taxon>
        <taxon>Micrococcales</taxon>
        <taxon>Intrasporangiaceae</taxon>
        <taxon>Terrabacter</taxon>
    </lineage>
</organism>
<protein>
    <recommendedName>
        <fullName evidence="3">Restriction endonuclease type IV Mrr domain-containing protein</fullName>
    </recommendedName>
</protein>
<keyword evidence="5" id="KW-1185">Reference proteome</keyword>
<dbReference type="Proteomes" id="UP001500427">
    <property type="component" value="Unassembled WGS sequence"/>
</dbReference>
<dbReference type="EMBL" id="BAABIW010000004">
    <property type="protein sequence ID" value="GAA5017142.1"/>
    <property type="molecule type" value="Genomic_DNA"/>
</dbReference>
<reference evidence="5" key="1">
    <citation type="journal article" date="2019" name="Int. J. Syst. Evol. Microbiol.">
        <title>The Global Catalogue of Microorganisms (GCM) 10K type strain sequencing project: providing services to taxonomists for standard genome sequencing and annotation.</title>
        <authorList>
            <consortium name="The Broad Institute Genomics Platform"/>
            <consortium name="The Broad Institute Genome Sequencing Center for Infectious Disease"/>
            <person name="Wu L."/>
            <person name="Ma J."/>
        </authorList>
    </citation>
    <scope>NUCLEOTIDE SEQUENCE [LARGE SCALE GENOMIC DNA]</scope>
    <source>
        <strain evidence="5">JCM 17687</strain>
    </source>
</reference>
<feature type="transmembrane region" description="Helical" evidence="2">
    <location>
        <begin position="221"/>
        <end position="239"/>
    </location>
</feature>
<dbReference type="InterPro" id="IPR011856">
    <property type="entry name" value="tRNA_endonuc-like_dom_sf"/>
</dbReference>
<evidence type="ECO:0000256" key="1">
    <source>
        <dbReference type="SAM" id="MobiDB-lite"/>
    </source>
</evidence>
<dbReference type="SUPFAM" id="SSF52980">
    <property type="entry name" value="Restriction endonuclease-like"/>
    <property type="match status" value="1"/>
</dbReference>